<keyword evidence="13" id="KW-1185">Reference proteome</keyword>
<dbReference type="GO" id="GO:0003677">
    <property type="term" value="F:DNA binding"/>
    <property type="evidence" value="ECO:0007669"/>
    <property type="project" value="UniProtKB-UniRule"/>
</dbReference>
<dbReference type="SMART" id="SM00434">
    <property type="entry name" value="TOP4c"/>
    <property type="match status" value="1"/>
</dbReference>
<feature type="active site" description="O-(5'-phospho-DNA)-tyrosine intermediate" evidence="8 9">
    <location>
        <position position="178"/>
    </location>
</feature>
<dbReference type="CDD" id="cd00187">
    <property type="entry name" value="TOP4c"/>
    <property type="match status" value="1"/>
</dbReference>
<dbReference type="InterPro" id="IPR013757">
    <property type="entry name" value="Topo_IIA_A_a_sf"/>
</dbReference>
<dbReference type="HAMAP" id="MF_01897">
    <property type="entry name" value="GyrA"/>
    <property type="match status" value="1"/>
</dbReference>
<organism evidence="12 13">
    <name type="scientific">Glycocaulis alkaliphilus</name>
    <dbReference type="NCBI Taxonomy" id="1434191"/>
    <lineage>
        <taxon>Bacteria</taxon>
        <taxon>Pseudomonadati</taxon>
        <taxon>Pseudomonadota</taxon>
        <taxon>Alphaproteobacteria</taxon>
        <taxon>Maricaulales</taxon>
        <taxon>Maricaulaceae</taxon>
        <taxon>Glycocaulis</taxon>
    </lineage>
</organism>
<dbReference type="GO" id="GO:0009330">
    <property type="term" value="C:DNA topoisomerase type II (double strand cut, ATP-hydrolyzing) complex"/>
    <property type="evidence" value="ECO:0007669"/>
    <property type="project" value="TreeGrafter"/>
</dbReference>
<accession>A0A3T0E9X8</accession>
<evidence type="ECO:0000256" key="9">
    <source>
        <dbReference type="PROSITE-ProRule" id="PRU01384"/>
    </source>
</evidence>
<dbReference type="EMBL" id="CP018911">
    <property type="protein sequence ID" value="AZU03996.1"/>
    <property type="molecule type" value="Genomic_DNA"/>
</dbReference>
<reference evidence="12 13" key="1">
    <citation type="submission" date="2016-12" db="EMBL/GenBank/DDBJ databases">
        <title>The genome of dimorphic prosthecate Glycocaulis alkaliphilus 6b-8t, isolated from crude oil dictates its adaptability in petroleum environments.</title>
        <authorList>
            <person name="Wu X.-L."/>
            <person name="Geng S."/>
        </authorList>
    </citation>
    <scope>NUCLEOTIDE SEQUENCE [LARGE SCALE GENOMIC DNA]</scope>
    <source>
        <strain evidence="12 13">6B-8</strain>
    </source>
</reference>
<dbReference type="Proteomes" id="UP000286954">
    <property type="component" value="Chromosome"/>
</dbReference>
<feature type="region of interest" description="Disordered" evidence="10">
    <location>
        <begin position="949"/>
        <end position="978"/>
    </location>
</feature>
<evidence type="ECO:0000256" key="8">
    <source>
        <dbReference type="HAMAP-Rule" id="MF_01897"/>
    </source>
</evidence>
<dbReference type="SUPFAM" id="SSF56719">
    <property type="entry name" value="Type II DNA topoisomerase"/>
    <property type="match status" value="1"/>
</dbReference>
<comment type="miscellaneous">
    <text evidence="8">Few gyrases are as efficient as E.coli at forming negative supercoils. Not all organisms have 2 type II topoisomerases; in organisms with a single type II topoisomerase this enzyme also has to decatenate newly replicated chromosomes.</text>
</comment>
<dbReference type="InterPro" id="IPR006691">
    <property type="entry name" value="GyrA/parC_rep"/>
</dbReference>
<dbReference type="Pfam" id="PF03989">
    <property type="entry name" value="DNA_gyraseA_C"/>
    <property type="match status" value="6"/>
</dbReference>
<dbReference type="Gene3D" id="3.90.199.10">
    <property type="entry name" value="Topoisomerase II, domain 5"/>
    <property type="match status" value="1"/>
</dbReference>
<dbReference type="NCBIfam" id="NF004044">
    <property type="entry name" value="PRK05561.1"/>
    <property type="match status" value="1"/>
</dbReference>
<dbReference type="GO" id="GO:0005524">
    <property type="term" value="F:ATP binding"/>
    <property type="evidence" value="ECO:0007669"/>
    <property type="project" value="UniProtKB-UniRule"/>
</dbReference>
<dbReference type="InterPro" id="IPR002205">
    <property type="entry name" value="Topo_IIA_dom_A"/>
</dbReference>
<comment type="subunit">
    <text evidence="8">Heterotetramer, composed of two GyrA and two GyrB chains. In the heterotetramer, GyrA contains the active site tyrosine that forms a transient covalent intermediate with DNA, while GyrB binds cofactors and catalyzes ATP hydrolysis.</text>
</comment>
<keyword evidence="4 8" id="KW-0067">ATP-binding</keyword>
<dbReference type="GO" id="GO:0006265">
    <property type="term" value="P:DNA topological change"/>
    <property type="evidence" value="ECO:0007669"/>
    <property type="project" value="UniProtKB-UniRule"/>
</dbReference>
<dbReference type="Gene3D" id="2.120.10.90">
    <property type="entry name" value="DNA gyrase/topoisomerase IV, subunit A, C-terminal"/>
    <property type="match status" value="1"/>
</dbReference>
<dbReference type="InterPro" id="IPR013760">
    <property type="entry name" value="Topo_IIA-like_dom_sf"/>
</dbReference>
<evidence type="ECO:0000256" key="10">
    <source>
        <dbReference type="SAM" id="MobiDB-lite"/>
    </source>
</evidence>
<keyword evidence="5 8" id="KW-0799">Topoisomerase</keyword>
<dbReference type="FunFam" id="3.30.1360.40:FF:000002">
    <property type="entry name" value="DNA gyrase subunit A"/>
    <property type="match status" value="1"/>
</dbReference>
<keyword evidence="8" id="KW-0963">Cytoplasm</keyword>
<keyword evidence="7 8" id="KW-0413">Isomerase</keyword>
<dbReference type="NCBIfam" id="TIGR01063">
    <property type="entry name" value="gyrA"/>
    <property type="match status" value="1"/>
</dbReference>
<feature type="domain" description="Topo IIA-type catalytic" evidence="11">
    <location>
        <begin position="90"/>
        <end position="580"/>
    </location>
</feature>
<dbReference type="Pfam" id="PF00521">
    <property type="entry name" value="DNA_topoisoIV"/>
    <property type="match status" value="1"/>
</dbReference>
<dbReference type="Gene3D" id="1.10.268.10">
    <property type="entry name" value="Topoisomerase, domain 3"/>
    <property type="match status" value="1"/>
</dbReference>
<dbReference type="FunFam" id="1.10.268.10:FF:000001">
    <property type="entry name" value="DNA gyrase subunit A"/>
    <property type="match status" value="1"/>
</dbReference>
<evidence type="ECO:0000313" key="12">
    <source>
        <dbReference type="EMBL" id="AZU03996.1"/>
    </source>
</evidence>
<sequence length="978" mass="107568">MIPGASAHSLRGIFHARQTTGQIRLSDTPNEPGPDDIDIDESGAGGNGMNGDEAGGQPPRPEGGPMIAIEEEMRRSYLDYAMSVIVSRAIPDARDGLKPVHRRILWSMHEQGYTHDKQYRKSARVVGDVIGKYHPHGDQAVYDALARMAQDFSMGLKLLDGQGNFGSVDGDPPAAMRYTEVRMDKPAEALLADIDKETVDYRENYDASEKEPIVLPARFPNLLVNGAGGIAVGMATNIPPHNLGEVVDATVALLEDPELTDLDLIEFVPAPDFPTGGEIIGRTGSRNGLLTGRGSVLVRGKTTIEEIRKDRQAILIHEIPYQVNKASMIEKIAELVREKRIEGISDLRDESDRSGMRVVVELKRDANAEVILNQLYRWSPLQTSFGVNMLALIGGKPQLAGLKTYLETFIAFRKEVTARRAKFDLKKARDRAHILIGLGIAVANIDEVIRLIRAAPDPATAREQLKERAWPAADIASLVALVADPRSIILDNNTIHLTDEQARAILELRLNRLTALGRDEISGEAEKLAVEIADLLDILKSPVRIREIVKGELLDSKERFGVPRRTALVEGDFEIEDEDLIPREEMVVTLTHGGYVKRTPLSLYRAQNRGGRGRAGMAMKDEDFVSTLFVASTHAPLLFFTSDGMVYKTKTWRLPQGAPNTKGKYLTNLLPTLGEGARVTSIMALPEDEAEWSRFDVMFATTSGGVRRNKLSDFVQVNRNGKIAMKLEEADGQILDVRLCHEGQDVLLTTANGKAIRFPVTDVRVFASRNSTGVRGIRMEKGDTAISMAILNHVEIGRAETRAYLKRRRAEMRNEGDEELDAAEADIDAGDEEEGEEITLSEVRYMELRAHEEILLNVVESGMGKRVISYEYFPQSRGGQGVWTKDKRQSEPLAACFLIEEGDTVMAVTDGGQLIRFPVDTVRIASRATKGVRLIRLANDEKVVSVARIAKNDEAEGDEDAGGGEADTAPETGPSGES</sequence>
<keyword evidence="6 8" id="KW-0238">DNA-binding</keyword>
<evidence type="ECO:0000313" key="13">
    <source>
        <dbReference type="Proteomes" id="UP000286954"/>
    </source>
</evidence>
<dbReference type="Gene3D" id="3.30.1360.40">
    <property type="match status" value="1"/>
</dbReference>
<evidence type="ECO:0000256" key="2">
    <source>
        <dbReference type="ARBA" id="ARBA00008263"/>
    </source>
</evidence>
<dbReference type="PANTHER" id="PTHR43493">
    <property type="entry name" value="DNA GYRASE/TOPOISOMERASE SUBUNIT A"/>
    <property type="match status" value="1"/>
</dbReference>
<proteinExistence type="inferred from homology"/>
<dbReference type="EC" id="5.6.2.2" evidence="8"/>
<dbReference type="InterPro" id="IPR013758">
    <property type="entry name" value="Topo_IIA_A/C_ab"/>
</dbReference>
<evidence type="ECO:0000256" key="7">
    <source>
        <dbReference type="ARBA" id="ARBA00023235"/>
    </source>
</evidence>
<dbReference type="GO" id="GO:0005737">
    <property type="term" value="C:cytoplasm"/>
    <property type="evidence" value="ECO:0007669"/>
    <property type="project" value="UniProtKB-SubCell"/>
</dbReference>
<dbReference type="GO" id="GO:0034335">
    <property type="term" value="F:DNA negative supercoiling activity"/>
    <property type="evidence" value="ECO:0007669"/>
    <property type="project" value="UniProtKB-ARBA"/>
</dbReference>
<dbReference type="InterPro" id="IPR005743">
    <property type="entry name" value="GyrA"/>
</dbReference>
<comment type="catalytic activity">
    <reaction evidence="1 8 9">
        <text>ATP-dependent breakage, passage and rejoining of double-stranded DNA.</text>
        <dbReference type="EC" id="5.6.2.2"/>
    </reaction>
</comment>
<name>A0A3T0E9X8_9PROT</name>
<comment type="similarity">
    <text evidence="2 8">Belongs to the type II topoisomerase GyrA/ParC subunit family.</text>
</comment>
<dbReference type="SUPFAM" id="SSF101904">
    <property type="entry name" value="GyrA/ParC C-terminal domain-like"/>
    <property type="match status" value="1"/>
</dbReference>
<evidence type="ECO:0000256" key="4">
    <source>
        <dbReference type="ARBA" id="ARBA00022840"/>
    </source>
</evidence>
<feature type="short sequence motif" description="GyrA-box" evidence="8">
    <location>
        <begin position="607"/>
        <end position="613"/>
    </location>
</feature>
<evidence type="ECO:0000256" key="6">
    <source>
        <dbReference type="ARBA" id="ARBA00023125"/>
    </source>
</evidence>
<comment type="subcellular location">
    <subcellularLocation>
        <location evidence="8">Cytoplasm</location>
    </subcellularLocation>
</comment>
<evidence type="ECO:0000256" key="1">
    <source>
        <dbReference type="ARBA" id="ARBA00000185"/>
    </source>
</evidence>
<dbReference type="InterPro" id="IPR050220">
    <property type="entry name" value="Type_II_DNA_Topoisomerases"/>
</dbReference>
<evidence type="ECO:0000256" key="5">
    <source>
        <dbReference type="ARBA" id="ARBA00023029"/>
    </source>
</evidence>
<keyword evidence="3 8" id="KW-0547">Nucleotide-binding</keyword>
<dbReference type="NCBIfam" id="NF004043">
    <property type="entry name" value="PRK05560.1"/>
    <property type="match status" value="1"/>
</dbReference>
<feature type="compositionally biased region" description="Polar residues" evidence="10">
    <location>
        <begin position="17"/>
        <end position="29"/>
    </location>
</feature>
<dbReference type="InterPro" id="IPR035516">
    <property type="entry name" value="Gyrase/topoIV_suA_C"/>
</dbReference>
<protein>
    <recommendedName>
        <fullName evidence="8">DNA gyrase subunit A</fullName>
        <ecNumber evidence="8">5.6.2.2</ecNumber>
    </recommendedName>
</protein>
<feature type="region of interest" description="Disordered" evidence="10">
    <location>
        <begin position="16"/>
        <end position="63"/>
    </location>
</feature>
<gene>
    <name evidence="8" type="primary">gyrA</name>
    <name evidence="12" type="ORF">X907_1463</name>
</gene>
<evidence type="ECO:0000256" key="3">
    <source>
        <dbReference type="ARBA" id="ARBA00022741"/>
    </source>
</evidence>
<dbReference type="AlphaFoldDB" id="A0A3T0E9X8"/>
<dbReference type="PANTHER" id="PTHR43493:SF5">
    <property type="entry name" value="DNA GYRASE SUBUNIT A, CHLOROPLASTIC_MITOCHONDRIAL"/>
    <property type="match status" value="1"/>
</dbReference>
<dbReference type="KEGG" id="gak:X907_1463"/>
<dbReference type="GO" id="GO:0005694">
    <property type="term" value="C:chromosome"/>
    <property type="evidence" value="ECO:0007669"/>
    <property type="project" value="InterPro"/>
</dbReference>
<dbReference type="GO" id="GO:0006261">
    <property type="term" value="P:DNA-templated DNA replication"/>
    <property type="evidence" value="ECO:0007669"/>
    <property type="project" value="UniProtKB-UniRule"/>
</dbReference>
<evidence type="ECO:0000259" key="11">
    <source>
        <dbReference type="PROSITE" id="PS52040"/>
    </source>
</evidence>
<comment type="function">
    <text evidence="8">A type II topoisomerase that negatively supercoils closed circular double-stranded (ds) DNA in an ATP-dependent manner to modulate DNA topology and maintain chromosomes in an underwound state. Negative supercoiling favors strand separation, and DNA replication, transcription, recombination and repair, all of which involve strand separation. Also able to catalyze the interconversion of other topological isomers of dsDNA rings, including catenanes and knotted rings. Type II topoisomerases break and join 2 DNA strands simultaneously in an ATP-dependent manner.</text>
</comment>
<dbReference type="PROSITE" id="PS52040">
    <property type="entry name" value="TOPO_IIA"/>
    <property type="match status" value="1"/>
</dbReference>